<keyword evidence="2" id="KW-0808">Transferase</keyword>
<proteinExistence type="predicted"/>
<keyword evidence="3" id="KW-1185">Reference proteome</keyword>
<evidence type="ECO:0000313" key="3">
    <source>
        <dbReference type="Proteomes" id="UP000321638"/>
    </source>
</evidence>
<dbReference type="PANTHER" id="PTHR21310">
    <property type="entry name" value="AMINOGLYCOSIDE PHOSPHOTRANSFERASE-RELATED-RELATED"/>
    <property type="match status" value="1"/>
</dbReference>
<evidence type="ECO:0000313" key="2">
    <source>
        <dbReference type="EMBL" id="TXL79639.1"/>
    </source>
</evidence>
<protein>
    <submittedName>
        <fullName evidence="2">Phosphotransferase family protein</fullName>
    </submittedName>
</protein>
<dbReference type="Gene3D" id="3.30.200.20">
    <property type="entry name" value="Phosphorylase Kinase, domain 1"/>
    <property type="match status" value="1"/>
</dbReference>
<dbReference type="Pfam" id="PF01636">
    <property type="entry name" value="APH"/>
    <property type="match status" value="1"/>
</dbReference>
<reference evidence="2 3" key="1">
    <citation type="submission" date="2019-06" db="EMBL/GenBank/DDBJ databases">
        <title>New taxonomy in bacterial strain CC-CFT640, isolated from vineyard.</title>
        <authorList>
            <person name="Lin S.-Y."/>
            <person name="Tsai C.-F."/>
            <person name="Young C.-C."/>
        </authorList>
    </citation>
    <scope>NUCLEOTIDE SEQUENCE [LARGE SCALE GENOMIC DNA]</scope>
    <source>
        <strain evidence="2 3">CC-CFT640</strain>
    </source>
</reference>
<dbReference type="Gene3D" id="3.90.1200.10">
    <property type="match status" value="1"/>
</dbReference>
<dbReference type="SUPFAM" id="SSF56112">
    <property type="entry name" value="Protein kinase-like (PK-like)"/>
    <property type="match status" value="1"/>
</dbReference>
<dbReference type="InterPro" id="IPR002575">
    <property type="entry name" value="Aminoglycoside_PTrfase"/>
</dbReference>
<dbReference type="PANTHER" id="PTHR21310:SF57">
    <property type="entry name" value="BLR2944 PROTEIN"/>
    <property type="match status" value="1"/>
</dbReference>
<name>A0A5C8PT31_9HYPH</name>
<dbReference type="InterPro" id="IPR041726">
    <property type="entry name" value="ACAD10_11_N"/>
</dbReference>
<dbReference type="CDD" id="cd05154">
    <property type="entry name" value="ACAD10_11_N-like"/>
    <property type="match status" value="1"/>
</dbReference>
<dbReference type="GO" id="GO:0016740">
    <property type="term" value="F:transferase activity"/>
    <property type="evidence" value="ECO:0007669"/>
    <property type="project" value="UniProtKB-KW"/>
</dbReference>
<sequence>MPGATGIANLKRLSGGANKETWSFDVRCDGAQGKNGLLPLVLRRAPRGVDVGRSNLLSLEREAAVVQAAAGAGLPAPRVRYVLQPDDGLGHGFFMDRIEGETLARRILRDEAFAAARPLLAGQCGAILARLHRLTASAVPGLRVAPILTELGNVRTLYRSYRHPHPVFALAFRWLAERAPAYAQTDLVLVHGDFRHGNLIIGPEGVRAVLDWEGAHIGDPMEDLAWISVNSWRFGNIDQPVGGFGQREDLFAGYEAAGGRTVDRDRVRFWEVYGTLRWGIGCMGMYATFASGADRSVERAAIGRRASETEIDLLALITGKGWA</sequence>
<organism evidence="2 3">
    <name type="scientific">Vineibacter terrae</name>
    <dbReference type="NCBI Taxonomy" id="2586908"/>
    <lineage>
        <taxon>Bacteria</taxon>
        <taxon>Pseudomonadati</taxon>
        <taxon>Pseudomonadota</taxon>
        <taxon>Alphaproteobacteria</taxon>
        <taxon>Hyphomicrobiales</taxon>
        <taxon>Vineibacter</taxon>
    </lineage>
</organism>
<dbReference type="InterPro" id="IPR011009">
    <property type="entry name" value="Kinase-like_dom_sf"/>
</dbReference>
<evidence type="ECO:0000259" key="1">
    <source>
        <dbReference type="Pfam" id="PF01636"/>
    </source>
</evidence>
<feature type="domain" description="Aminoglycoside phosphotransferase" evidence="1">
    <location>
        <begin position="33"/>
        <end position="255"/>
    </location>
</feature>
<dbReference type="AlphaFoldDB" id="A0A5C8PT31"/>
<comment type="caution">
    <text evidence="2">The sequence shown here is derived from an EMBL/GenBank/DDBJ whole genome shotgun (WGS) entry which is preliminary data.</text>
</comment>
<dbReference type="EMBL" id="VDUZ01000005">
    <property type="protein sequence ID" value="TXL79639.1"/>
    <property type="molecule type" value="Genomic_DNA"/>
</dbReference>
<gene>
    <name evidence="2" type="ORF">FHP25_06205</name>
</gene>
<dbReference type="OrthoDB" id="3806873at2"/>
<dbReference type="Proteomes" id="UP000321638">
    <property type="component" value="Unassembled WGS sequence"/>
</dbReference>
<dbReference type="InterPro" id="IPR051678">
    <property type="entry name" value="AGP_Transferase"/>
</dbReference>
<accession>A0A5C8PT31</accession>